<proteinExistence type="predicted"/>
<dbReference type="AlphaFoldDB" id="A0A9Q1CVZ2"/>
<organism evidence="2 3">
    <name type="scientific">Conger conger</name>
    <name type="common">Conger eel</name>
    <name type="synonym">Muraena conger</name>
    <dbReference type="NCBI Taxonomy" id="82655"/>
    <lineage>
        <taxon>Eukaryota</taxon>
        <taxon>Metazoa</taxon>
        <taxon>Chordata</taxon>
        <taxon>Craniata</taxon>
        <taxon>Vertebrata</taxon>
        <taxon>Euteleostomi</taxon>
        <taxon>Actinopterygii</taxon>
        <taxon>Neopterygii</taxon>
        <taxon>Teleostei</taxon>
        <taxon>Anguilliformes</taxon>
        <taxon>Congridae</taxon>
        <taxon>Conger</taxon>
    </lineage>
</organism>
<evidence type="ECO:0000256" key="1">
    <source>
        <dbReference type="SAM" id="MobiDB-lite"/>
    </source>
</evidence>
<comment type="caution">
    <text evidence="2">The sequence shown here is derived from an EMBL/GenBank/DDBJ whole genome shotgun (WGS) entry which is preliminary data.</text>
</comment>
<feature type="compositionally biased region" description="Basic and acidic residues" evidence="1">
    <location>
        <begin position="18"/>
        <end position="33"/>
    </location>
</feature>
<name>A0A9Q1CVZ2_CONCO</name>
<keyword evidence="3" id="KW-1185">Reference proteome</keyword>
<evidence type="ECO:0000313" key="3">
    <source>
        <dbReference type="Proteomes" id="UP001152803"/>
    </source>
</evidence>
<accession>A0A9Q1CVZ2</accession>
<dbReference type="Proteomes" id="UP001152803">
    <property type="component" value="Unassembled WGS sequence"/>
</dbReference>
<evidence type="ECO:0000313" key="2">
    <source>
        <dbReference type="EMBL" id="KAJ8250580.1"/>
    </source>
</evidence>
<feature type="region of interest" description="Disordered" evidence="1">
    <location>
        <begin position="18"/>
        <end position="40"/>
    </location>
</feature>
<gene>
    <name evidence="2" type="ORF">COCON_G00225020</name>
</gene>
<sequence>MLSSQCWCLVLNRAAHRSDPSEAGQEKEGEDSGRSAGGEAAVPAATVAVPALPIDDAARAVLRCRRTAMRRAKRRRIKERRKLENVLGMNLMGMDFEEFQRQGMDPKTFAELGIDYDALLTGLPKELENPS</sequence>
<protein>
    <submittedName>
        <fullName evidence="2">Uncharacterized protein</fullName>
    </submittedName>
</protein>
<dbReference type="EMBL" id="JAFJMO010000018">
    <property type="protein sequence ID" value="KAJ8250580.1"/>
    <property type="molecule type" value="Genomic_DNA"/>
</dbReference>
<reference evidence="2" key="1">
    <citation type="journal article" date="2023" name="Science">
        <title>Genome structures resolve the early diversification of teleost fishes.</title>
        <authorList>
            <person name="Parey E."/>
            <person name="Louis A."/>
            <person name="Montfort J."/>
            <person name="Bouchez O."/>
            <person name="Roques C."/>
            <person name="Iampietro C."/>
            <person name="Lluch J."/>
            <person name="Castinel A."/>
            <person name="Donnadieu C."/>
            <person name="Desvignes T."/>
            <person name="Floi Bucao C."/>
            <person name="Jouanno E."/>
            <person name="Wen M."/>
            <person name="Mejri S."/>
            <person name="Dirks R."/>
            <person name="Jansen H."/>
            <person name="Henkel C."/>
            <person name="Chen W.J."/>
            <person name="Zahm M."/>
            <person name="Cabau C."/>
            <person name="Klopp C."/>
            <person name="Thompson A.W."/>
            <person name="Robinson-Rechavi M."/>
            <person name="Braasch I."/>
            <person name="Lecointre G."/>
            <person name="Bobe J."/>
            <person name="Postlethwait J.H."/>
            <person name="Berthelot C."/>
            <person name="Roest Crollius H."/>
            <person name="Guiguen Y."/>
        </authorList>
    </citation>
    <scope>NUCLEOTIDE SEQUENCE</scope>
    <source>
        <strain evidence="2">Concon-B</strain>
    </source>
</reference>